<evidence type="ECO:0000256" key="8">
    <source>
        <dbReference type="ARBA" id="ARBA00022989"/>
    </source>
</evidence>
<dbReference type="InterPro" id="IPR003661">
    <property type="entry name" value="HisK_dim/P_dom"/>
</dbReference>
<gene>
    <name evidence="14" type="ORF">DT99_18520</name>
</gene>
<evidence type="ECO:0000256" key="1">
    <source>
        <dbReference type="ARBA" id="ARBA00000085"/>
    </source>
</evidence>
<dbReference type="OrthoDB" id="9809766at2"/>
<dbReference type="PROSITE" id="PS50109">
    <property type="entry name" value="HIS_KIN"/>
    <property type="match status" value="1"/>
</dbReference>
<evidence type="ECO:0000256" key="3">
    <source>
        <dbReference type="ARBA" id="ARBA00012438"/>
    </source>
</evidence>
<keyword evidence="6 11" id="KW-0812">Transmembrane</keyword>
<keyword evidence="7 14" id="KW-0418">Kinase</keyword>
<comment type="caution">
    <text evidence="14">The sequence shown here is derived from an EMBL/GenBank/DDBJ whole genome shotgun (WGS) entry which is preliminary data.</text>
</comment>
<keyword evidence="4" id="KW-0597">Phosphoprotein</keyword>
<evidence type="ECO:0000256" key="6">
    <source>
        <dbReference type="ARBA" id="ARBA00022692"/>
    </source>
</evidence>
<dbReference type="CDD" id="cd06225">
    <property type="entry name" value="HAMP"/>
    <property type="match status" value="1"/>
</dbReference>
<feature type="transmembrane region" description="Helical" evidence="11">
    <location>
        <begin position="160"/>
        <end position="185"/>
    </location>
</feature>
<keyword evidence="8 11" id="KW-1133">Transmembrane helix</keyword>
<sequence length="463" mass="50790">MDTARAANFTRRWHTTTFRWLCAYAAIFSVSLLLLAGVINAAATHTMTHDTDEVLAWQLIYFDSIPDAALPLAIHRRLEHERMHTSFYGLFDAAGHRVAGDIATLPALRTDRDGRTLNRTLAPLDGQPAPITRAMAVRRDNGMTLVVARDLSHFIQIRDVAIRGLVIGGVMILIAGIAGGSMLGMRQMRRVAAIRRVTRQIAEGDLGKRLPVGRYDELDLLAHLVNHMLDEVERLMGEVRHTCDGIAHDLRTPLARVHTMLARLADQPFCADDPASAALLASARDETDRLLERFRAMLRISEIGTLSRRGGFAAVDVAALLRDVCDLYEPLAEAVDVSFELDAARVDGIHGDRALLFEAFSNLADNAIKFTPPGGRVHVVLHTTPNGPLVRFEDTGPGIPPGERDAVLERFYRGERTRHVNGSGLGLSVVSAVMRVHDFALRIGDAQPAGTAITVECWPRSLA</sequence>
<dbReference type="InterPro" id="IPR036097">
    <property type="entry name" value="HisK_dim/P_sf"/>
</dbReference>
<reference evidence="14" key="1">
    <citation type="submission" date="2014-04" db="EMBL/GenBank/DDBJ databases">
        <title>In planta biocontrol of soil-borne Fusarium wilt of banana through a plant endophytic bacterium, Burkholderia cenocepacia 869T2.</title>
        <authorList>
            <person name="Ho Y.-N."/>
            <person name="Chiang H.-M."/>
            <person name="Chao C.-P."/>
            <person name="Su C.-C."/>
            <person name="Hsu H.-F."/>
            <person name="Guo C.-T."/>
            <person name="Hsieh J.-L."/>
            <person name="Huang C.-C."/>
        </authorList>
    </citation>
    <scope>NUCLEOTIDE SEQUENCE [LARGE SCALE GENOMIC DNA]</scope>
    <source>
        <strain evidence="14">869T2</strain>
    </source>
</reference>
<dbReference type="PROSITE" id="PS50885">
    <property type="entry name" value="HAMP"/>
    <property type="match status" value="1"/>
</dbReference>
<organism evidence="14">
    <name type="scientific">Burkholderia cenocepacia</name>
    <dbReference type="NCBI Taxonomy" id="95486"/>
    <lineage>
        <taxon>Bacteria</taxon>
        <taxon>Pseudomonadati</taxon>
        <taxon>Pseudomonadota</taxon>
        <taxon>Betaproteobacteria</taxon>
        <taxon>Burkholderiales</taxon>
        <taxon>Burkholderiaceae</taxon>
        <taxon>Burkholderia</taxon>
        <taxon>Burkholderia cepacia complex</taxon>
    </lineage>
</organism>
<evidence type="ECO:0000256" key="5">
    <source>
        <dbReference type="ARBA" id="ARBA00022679"/>
    </source>
</evidence>
<dbReference type="Pfam" id="PF00512">
    <property type="entry name" value="HisKA"/>
    <property type="match status" value="1"/>
</dbReference>
<dbReference type="CDD" id="cd00082">
    <property type="entry name" value="HisKA"/>
    <property type="match status" value="1"/>
</dbReference>
<keyword evidence="5" id="KW-0808">Transferase</keyword>
<dbReference type="PANTHER" id="PTHR45436:SF8">
    <property type="entry name" value="HISTIDINE KINASE"/>
    <property type="match status" value="1"/>
</dbReference>
<evidence type="ECO:0000313" key="14">
    <source>
        <dbReference type="EMBL" id="KEA58350.1"/>
    </source>
</evidence>
<dbReference type="Pfam" id="PF00672">
    <property type="entry name" value="HAMP"/>
    <property type="match status" value="1"/>
</dbReference>
<dbReference type="SMART" id="SM00388">
    <property type="entry name" value="HisKA"/>
    <property type="match status" value="1"/>
</dbReference>
<dbReference type="SUPFAM" id="SSF55874">
    <property type="entry name" value="ATPase domain of HSP90 chaperone/DNA topoisomerase II/histidine kinase"/>
    <property type="match status" value="1"/>
</dbReference>
<dbReference type="Gene3D" id="1.10.287.130">
    <property type="match status" value="1"/>
</dbReference>
<evidence type="ECO:0000256" key="10">
    <source>
        <dbReference type="ARBA" id="ARBA00023136"/>
    </source>
</evidence>
<dbReference type="SUPFAM" id="SSF47384">
    <property type="entry name" value="Homodimeric domain of signal transducing histidine kinase"/>
    <property type="match status" value="1"/>
</dbReference>
<proteinExistence type="predicted"/>
<dbReference type="InterPro" id="IPR050428">
    <property type="entry name" value="TCS_sensor_his_kinase"/>
</dbReference>
<dbReference type="EMBL" id="JJOA01000014">
    <property type="protein sequence ID" value="KEA58350.1"/>
    <property type="molecule type" value="Genomic_DNA"/>
</dbReference>
<dbReference type="SUPFAM" id="SSF158472">
    <property type="entry name" value="HAMP domain-like"/>
    <property type="match status" value="1"/>
</dbReference>
<feature type="domain" description="HAMP" evidence="13">
    <location>
        <begin position="185"/>
        <end position="237"/>
    </location>
</feature>
<dbReference type="PRINTS" id="PR00344">
    <property type="entry name" value="BCTRLSENSOR"/>
</dbReference>
<dbReference type="InterPro" id="IPR003594">
    <property type="entry name" value="HATPase_dom"/>
</dbReference>
<dbReference type="Pfam" id="PF02518">
    <property type="entry name" value="HATPase_c"/>
    <property type="match status" value="1"/>
</dbReference>
<comment type="catalytic activity">
    <reaction evidence="1">
        <text>ATP + protein L-histidine = ADP + protein N-phospho-L-histidine.</text>
        <dbReference type="EC" id="2.7.13.3"/>
    </reaction>
</comment>
<dbReference type="AlphaFoldDB" id="A0A071MCL4"/>
<protein>
    <recommendedName>
        <fullName evidence="3">histidine kinase</fullName>
        <ecNumber evidence="3">2.7.13.3</ecNumber>
    </recommendedName>
</protein>
<dbReference type="InterPro" id="IPR003660">
    <property type="entry name" value="HAMP_dom"/>
</dbReference>
<dbReference type="EC" id="2.7.13.3" evidence="3"/>
<keyword evidence="10 11" id="KW-0472">Membrane</keyword>
<accession>A0A071MCL4</accession>
<dbReference type="GO" id="GO:0000155">
    <property type="term" value="F:phosphorelay sensor kinase activity"/>
    <property type="evidence" value="ECO:0007669"/>
    <property type="project" value="InterPro"/>
</dbReference>
<evidence type="ECO:0000256" key="11">
    <source>
        <dbReference type="SAM" id="Phobius"/>
    </source>
</evidence>
<name>A0A071MCL4_9BURK</name>
<comment type="subcellular location">
    <subcellularLocation>
        <location evidence="2">Membrane</location>
    </subcellularLocation>
</comment>
<feature type="transmembrane region" description="Helical" evidence="11">
    <location>
        <begin position="21"/>
        <end position="43"/>
    </location>
</feature>
<dbReference type="InterPro" id="IPR004358">
    <property type="entry name" value="Sig_transdc_His_kin-like_C"/>
</dbReference>
<evidence type="ECO:0000256" key="2">
    <source>
        <dbReference type="ARBA" id="ARBA00004370"/>
    </source>
</evidence>
<dbReference type="Gene3D" id="3.30.565.10">
    <property type="entry name" value="Histidine kinase-like ATPase, C-terminal domain"/>
    <property type="match status" value="1"/>
</dbReference>
<dbReference type="InterPro" id="IPR036890">
    <property type="entry name" value="HATPase_C_sf"/>
</dbReference>
<dbReference type="GO" id="GO:0005886">
    <property type="term" value="C:plasma membrane"/>
    <property type="evidence" value="ECO:0007669"/>
    <property type="project" value="TreeGrafter"/>
</dbReference>
<dbReference type="SMART" id="SM00304">
    <property type="entry name" value="HAMP"/>
    <property type="match status" value="1"/>
</dbReference>
<keyword evidence="9" id="KW-0902">Two-component regulatory system</keyword>
<dbReference type="SMART" id="SM00387">
    <property type="entry name" value="HATPase_c"/>
    <property type="match status" value="1"/>
</dbReference>
<dbReference type="Gene3D" id="6.10.340.10">
    <property type="match status" value="1"/>
</dbReference>
<feature type="domain" description="Histidine kinase" evidence="12">
    <location>
        <begin position="245"/>
        <end position="456"/>
    </location>
</feature>
<evidence type="ECO:0000256" key="9">
    <source>
        <dbReference type="ARBA" id="ARBA00023012"/>
    </source>
</evidence>
<dbReference type="PANTHER" id="PTHR45436">
    <property type="entry name" value="SENSOR HISTIDINE KINASE YKOH"/>
    <property type="match status" value="1"/>
</dbReference>
<evidence type="ECO:0000256" key="7">
    <source>
        <dbReference type="ARBA" id="ARBA00022777"/>
    </source>
</evidence>
<evidence type="ECO:0000259" key="12">
    <source>
        <dbReference type="PROSITE" id="PS50109"/>
    </source>
</evidence>
<dbReference type="InterPro" id="IPR005467">
    <property type="entry name" value="His_kinase_dom"/>
</dbReference>
<evidence type="ECO:0000256" key="4">
    <source>
        <dbReference type="ARBA" id="ARBA00022553"/>
    </source>
</evidence>
<evidence type="ECO:0000259" key="13">
    <source>
        <dbReference type="PROSITE" id="PS50885"/>
    </source>
</evidence>